<dbReference type="AlphaFoldDB" id="A0A9W4UN20"/>
<evidence type="ECO:0000256" key="1">
    <source>
        <dbReference type="SAM" id="Phobius"/>
    </source>
</evidence>
<dbReference type="OrthoDB" id="276546at2759"/>
<keyword evidence="1" id="KW-0812">Transmembrane</keyword>
<protein>
    <recommendedName>
        <fullName evidence="2">NADH:flavin oxidoreductase/NADH oxidase N-terminal domain-containing protein</fullName>
    </recommendedName>
</protein>
<keyword evidence="1" id="KW-0472">Membrane</keyword>
<dbReference type="InterPro" id="IPR001155">
    <property type="entry name" value="OxRdtase_FMN_N"/>
</dbReference>
<dbReference type="Pfam" id="PF00724">
    <property type="entry name" value="Oxidored_FMN"/>
    <property type="match status" value="1"/>
</dbReference>
<reference evidence="3" key="1">
    <citation type="submission" date="2023-01" db="EMBL/GenBank/DDBJ databases">
        <authorList>
            <person name="Van Ghelder C."/>
            <person name="Rancurel C."/>
        </authorList>
    </citation>
    <scope>NUCLEOTIDE SEQUENCE</scope>
    <source>
        <strain evidence="3">CNCM I-4278</strain>
    </source>
</reference>
<evidence type="ECO:0000313" key="3">
    <source>
        <dbReference type="EMBL" id="CAI6337667.1"/>
    </source>
</evidence>
<gene>
    <name evidence="3" type="ORF">PDIGIT_LOCUS10781</name>
</gene>
<sequence length="412" mass="45403">MSTQAHHLLQPLLLTPSLHLRNRIVMSSLTRNRCIDANKPTPKTATHYATRAKDGVGLIISEGIFIYLNGCDYEHTPVLYKEEHVAPWKMVTDAVHKEGGVIFAQLWHPGRSQNENMPMLRDANYPVLAPSAIPSESGSYHLLDGKPPHTRSPTAMTKTHIQEILKQYTTSASLAKAAGFDGIEVLAQGDFLVHNFLLSRSNNRSDEFGGSTKNRTRFPLTLLEALTSVFPASRIGIKISPSDNMGDTASPVSETTATYTRLIEECVAMNFGYICLSRRGVMEDGKSVERPEGMELDEGYDVLETFGGLVRGKKSGSETKLMVNYECGVEEAEGLLGEGKVDFVGFGRPFICNPVCVLSFFFIFFSSSLGGFVYVWERDCVFVSGREKDKGECGLIFFSPVRGEGTGFRIAC</sequence>
<dbReference type="InterPro" id="IPR013785">
    <property type="entry name" value="Aldolase_TIM"/>
</dbReference>
<dbReference type="Proteomes" id="UP001152607">
    <property type="component" value="Unassembled WGS sequence"/>
</dbReference>
<name>A0A9W4UN20_9PLEO</name>
<feature type="transmembrane region" description="Helical" evidence="1">
    <location>
        <begin position="357"/>
        <end position="376"/>
    </location>
</feature>
<organism evidence="3 4">
    <name type="scientific">Periconia digitata</name>
    <dbReference type="NCBI Taxonomy" id="1303443"/>
    <lineage>
        <taxon>Eukaryota</taxon>
        <taxon>Fungi</taxon>
        <taxon>Dikarya</taxon>
        <taxon>Ascomycota</taxon>
        <taxon>Pezizomycotina</taxon>
        <taxon>Dothideomycetes</taxon>
        <taxon>Pleosporomycetidae</taxon>
        <taxon>Pleosporales</taxon>
        <taxon>Massarineae</taxon>
        <taxon>Periconiaceae</taxon>
        <taxon>Periconia</taxon>
    </lineage>
</organism>
<evidence type="ECO:0000313" key="4">
    <source>
        <dbReference type="Proteomes" id="UP001152607"/>
    </source>
</evidence>
<dbReference type="PANTHER" id="PTHR22893">
    <property type="entry name" value="NADH OXIDOREDUCTASE-RELATED"/>
    <property type="match status" value="1"/>
</dbReference>
<dbReference type="GO" id="GO:0016491">
    <property type="term" value="F:oxidoreductase activity"/>
    <property type="evidence" value="ECO:0007669"/>
    <property type="project" value="InterPro"/>
</dbReference>
<keyword evidence="1" id="KW-1133">Transmembrane helix</keyword>
<dbReference type="PANTHER" id="PTHR22893:SF91">
    <property type="entry name" value="NADPH DEHYDROGENASE 2-RELATED"/>
    <property type="match status" value="1"/>
</dbReference>
<dbReference type="InterPro" id="IPR045247">
    <property type="entry name" value="Oye-like"/>
</dbReference>
<dbReference type="Gene3D" id="3.20.20.70">
    <property type="entry name" value="Aldolase class I"/>
    <property type="match status" value="1"/>
</dbReference>
<comment type="caution">
    <text evidence="3">The sequence shown here is derived from an EMBL/GenBank/DDBJ whole genome shotgun (WGS) entry which is preliminary data.</text>
</comment>
<evidence type="ECO:0000259" key="2">
    <source>
        <dbReference type="Pfam" id="PF00724"/>
    </source>
</evidence>
<dbReference type="EMBL" id="CAOQHR010000007">
    <property type="protein sequence ID" value="CAI6337667.1"/>
    <property type="molecule type" value="Genomic_DNA"/>
</dbReference>
<accession>A0A9W4UN20</accession>
<dbReference type="SUPFAM" id="SSF51395">
    <property type="entry name" value="FMN-linked oxidoreductases"/>
    <property type="match status" value="1"/>
</dbReference>
<keyword evidence="4" id="KW-1185">Reference proteome</keyword>
<feature type="domain" description="NADH:flavin oxidoreductase/NADH oxidase N-terminal" evidence="2">
    <location>
        <begin position="8"/>
        <end position="355"/>
    </location>
</feature>
<dbReference type="GO" id="GO:0010181">
    <property type="term" value="F:FMN binding"/>
    <property type="evidence" value="ECO:0007669"/>
    <property type="project" value="InterPro"/>
</dbReference>
<proteinExistence type="predicted"/>